<dbReference type="HAMAP" id="MF_00003">
    <property type="entry name" value="RbfA"/>
    <property type="match status" value="1"/>
</dbReference>
<dbReference type="SUPFAM" id="SSF89919">
    <property type="entry name" value="Ribosome-binding factor A, RbfA"/>
    <property type="match status" value="1"/>
</dbReference>
<proteinExistence type="inferred from homology"/>
<dbReference type="NCBIfam" id="TIGR00082">
    <property type="entry name" value="rbfA"/>
    <property type="match status" value="1"/>
</dbReference>
<dbReference type="Pfam" id="PF02033">
    <property type="entry name" value="RBFA"/>
    <property type="match status" value="1"/>
</dbReference>
<dbReference type="PANTHER" id="PTHR33515:SF1">
    <property type="entry name" value="RIBOSOME-BINDING FACTOR A, CHLOROPLASTIC-RELATED"/>
    <property type="match status" value="1"/>
</dbReference>
<reference evidence="1" key="1">
    <citation type="submission" date="2018-05" db="EMBL/GenBank/DDBJ databases">
        <authorList>
            <person name="Lanie J.A."/>
            <person name="Ng W.-L."/>
            <person name="Kazmierczak K.M."/>
            <person name="Andrzejewski T.M."/>
            <person name="Davidsen T.M."/>
            <person name="Wayne K.J."/>
            <person name="Tettelin H."/>
            <person name="Glass J.I."/>
            <person name="Rusch D."/>
            <person name="Podicherti R."/>
            <person name="Tsui H.-C.T."/>
            <person name="Winkler M.E."/>
        </authorList>
    </citation>
    <scope>NUCLEOTIDE SEQUENCE</scope>
</reference>
<name>A0A381WZH0_9ZZZZ</name>
<gene>
    <name evidence="1" type="ORF">METZ01_LOCUS110728</name>
</gene>
<dbReference type="GO" id="GO:0043024">
    <property type="term" value="F:ribosomal small subunit binding"/>
    <property type="evidence" value="ECO:0007669"/>
    <property type="project" value="TreeGrafter"/>
</dbReference>
<dbReference type="Gene3D" id="3.30.300.20">
    <property type="match status" value="1"/>
</dbReference>
<sequence length="118" mass="13621">MDRVANQVLDILCGILTKNIDLSQLGFVTFTHVDISPDLRSAKVFYSVLGRKKTDEEINIEINKRRKAFKKYMSPELQLKSTPELRFYHDESFIYGKKINQLLKDAGIYGDDHDPEPS</sequence>
<organism evidence="1">
    <name type="scientific">marine metagenome</name>
    <dbReference type="NCBI Taxonomy" id="408172"/>
    <lineage>
        <taxon>unclassified sequences</taxon>
        <taxon>metagenomes</taxon>
        <taxon>ecological metagenomes</taxon>
    </lineage>
</organism>
<dbReference type="AlphaFoldDB" id="A0A381WZH0"/>
<evidence type="ECO:0000313" key="1">
    <source>
        <dbReference type="EMBL" id="SVA57874.1"/>
    </source>
</evidence>
<dbReference type="GO" id="GO:0005829">
    <property type="term" value="C:cytosol"/>
    <property type="evidence" value="ECO:0007669"/>
    <property type="project" value="TreeGrafter"/>
</dbReference>
<protein>
    <recommendedName>
        <fullName evidence="2">Ribosome-binding factor A</fullName>
    </recommendedName>
</protein>
<dbReference type="InterPro" id="IPR023799">
    <property type="entry name" value="RbfA_dom_sf"/>
</dbReference>
<dbReference type="InterPro" id="IPR015946">
    <property type="entry name" value="KH_dom-like_a/b"/>
</dbReference>
<dbReference type="InterPro" id="IPR020053">
    <property type="entry name" value="Ribosome-bd_factorA_CS"/>
</dbReference>
<evidence type="ECO:0008006" key="2">
    <source>
        <dbReference type="Google" id="ProtNLM"/>
    </source>
</evidence>
<dbReference type="GO" id="GO:0006364">
    <property type="term" value="P:rRNA processing"/>
    <property type="evidence" value="ECO:0007669"/>
    <property type="project" value="InterPro"/>
</dbReference>
<accession>A0A381WZH0</accession>
<dbReference type="EMBL" id="UINC01013386">
    <property type="protein sequence ID" value="SVA57874.1"/>
    <property type="molecule type" value="Genomic_DNA"/>
</dbReference>
<dbReference type="PROSITE" id="PS01319">
    <property type="entry name" value="RBFA"/>
    <property type="match status" value="1"/>
</dbReference>
<dbReference type="PANTHER" id="PTHR33515">
    <property type="entry name" value="RIBOSOME-BINDING FACTOR A, CHLOROPLASTIC-RELATED"/>
    <property type="match status" value="1"/>
</dbReference>
<dbReference type="InterPro" id="IPR000238">
    <property type="entry name" value="RbfA"/>
</dbReference>